<dbReference type="PROSITE" id="PS50943">
    <property type="entry name" value="HTH_CROC1"/>
    <property type="match status" value="1"/>
</dbReference>
<feature type="domain" description="HTH cro/C1-type" evidence="2">
    <location>
        <begin position="129"/>
        <end position="176"/>
    </location>
</feature>
<keyword evidence="4" id="KW-1185">Reference proteome</keyword>
<dbReference type="InterPro" id="IPR001387">
    <property type="entry name" value="Cro/C1-type_HTH"/>
</dbReference>
<dbReference type="Pfam" id="PF17765">
    <property type="entry name" value="MLTR_LBD"/>
    <property type="match status" value="1"/>
</dbReference>
<dbReference type="CDD" id="cd00093">
    <property type="entry name" value="HTH_XRE"/>
    <property type="match status" value="1"/>
</dbReference>
<reference evidence="3 4" key="1">
    <citation type="submission" date="2021-01" db="EMBL/GenBank/DDBJ databases">
        <title>Actinoplanes sp. nov. LDG1-01 isolated from lichen.</title>
        <authorList>
            <person name="Saeng-In P."/>
            <person name="Phongsopitanun W."/>
            <person name="Kanchanasin P."/>
            <person name="Yuki M."/>
            <person name="Kudo T."/>
            <person name="Ohkuma M."/>
            <person name="Tanasupawat S."/>
        </authorList>
    </citation>
    <scope>NUCLEOTIDE SEQUENCE [LARGE SCALE GENOMIC DNA]</scope>
    <source>
        <strain evidence="3 4">LDG1-01</strain>
    </source>
</reference>
<dbReference type="InterPro" id="IPR041413">
    <property type="entry name" value="MLTR_LBD"/>
</dbReference>
<evidence type="ECO:0000259" key="2">
    <source>
        <dbReference type="PROSITE" id="PS50943"/>
    </source>
</evidence>
<dbReference type="Proteomes" id="UP000598996">
    <property type="component" value="Unassembled WGS sequence"/>
</dbReference>
<proteinExistence type="predicted"/>
<evidence type="ECO:0000313" key="4">
    <source>
        <dbReference type="Proteomes" id="UP000598996"/>
    </source>
</evidence>
<dbReference type="Pfam" id="PF13560">
    <property type="entry name" value="HTH_31"/>
    <property type="match status" value="1"/>
</dbReference>
<evidence type="ECO:0000256" key="1">
    <source>
        <dbReference type="SAM" id="MobiDB-lite"/>
    </source>
</evidence>
<protein>
    <submittedName>
        <fullName evidence="3">Helix-turn-helix domain-containing protein</fullName>
    </submittedName>
</protein>
<dbReference type="Gene3D" id="3.30.450.180">
    <property type="match status" value="1"/>
</dbReference>
<dbReference type="EMBL" id="JAENHO010000001">
    <property type="protein sequence ID" value="MBL7253555.1"/>
    <property type="molecule type" value="Genomic_DNA"/>
</dbReference>
<dbReference type="Gene3D" id="1.10.260.40">
    <property type="entry name" value="lambda repressor-like DNA-binding domains"/>
    <property type="match status" value="1"/>
</dbReference>
<feature type="region of interest" description="Disordered" evidence="1">
    <location>
        <begin position="23"/>
        <end position="50"/>
    </location>
</feature>
<dbReference type="PANTHER" id="PTHR35010:SF2">
    <property type="entry name" value="BLL4672 PROTEIN"/>
    <property type="match status" value="1"/>
</dbReference>
<dbReference type="PANTHER" id="PTHR35010">
    <property type="entry name" value="BLL4672 PROTEIN-RELATED"/>
    <property type="match status" value="1"/>
</dbReference>
<comment type="caution">
    <text evidence="3">The sequence shown here is derived from an EMBL/GenBank/DDBJ whole genome shotgun (WGS) entry which is preliminary data.</text>
</comment>
<organism evidence="3 4">
    <name type="scientific">Paractinoplanes lichenicola</name>
    <dbReference type="NCBI Taxonomy" id="2802976"/>
    <lineage>
        <taxon>Bacteria</taxon>
        <taxon>Bacillati</taxon>
        <taxon>Actinomycetota</taxon>
        <taxon>Actinomycetes</taxon>
        <taxon>Micromonosporales</taxon>
        <taxon>Micromonosporaceae</taxon>
        <taxon>Paractinoplanes</taxon>
    </lineage>
</organism>
<dbReference type="InterPro" id="IPR010982">
    <property type="entry name" value="Lambda_DNA-bd_dom_sf"/>
</dbReference>
<evidence type="ECO:0000313" key="3">
    <source>
        <dbReference type="EMBL" id="MBL7253555.1"/>
    </source>
</evidence>
<gene>
    <name evidence="3" type="ORF">JKJ07_04450</name>
</gene>
<name>A0ABS1VFT3_9ACTN</name>
<sequence length="376" mass="41783">MVQPPSRASKGVLTEPPCAAQPAIPWDHGYPRHGTLAPAHRGSGRRHRLRRRRVRHLRPVAGRTRDRCGRAGRVRLRHRGHDAGLGLPVGAAGMNHRSEIRDFLTTRRARITPERAGLPSYGTTRRVPGLRREEAAMLAGVSVDYYTRLERGNLAGVSESVLESLARAFQLDDAEREHLYDLARQANKSPRPARRRTTPAVRPVVQQLLDAMTGAPAYVRNGRLDILAANQLGRAVFAPLFEGPPNLARFIYLDPASQEFYRDWEQLAEDVVALLRGEAGRNPYDRGLTDLIGELSTRSEIFRTSWAAHNVRLHRSGVKRLRHPLVGDLSLAYESMELTADQNLRLNAYSAAPGSADQDALNLIASWAATTAKERA</sequence>
<dbReference type="SMART" id="SM00530">
    <property type="entry name" value="HTH_XRE"/>
    <property type="match status" value="1"/>
</dbReference>
<accession>A0ABS1VFT3</accession>
<dbReference type="SUPFAM" id="SSF47413">
    <property type="entry name" value="lambda repressor-like DNA-binding domains"/>
    <property type="match status" value="1"/>
</dbReference>